<dbReference type="GO" id="GO:0005829">
    <property type="term" value="C:cytosol"/>
    <property type="evidence" value="ECO:0007669"/>
    <property type="project" value="TreeGrafter"/>
</dbReference>
<sequence>MQLRDYQQDSVNAAIRHFKHSNETAVIVLPTGAGKSIVIAELARIANGNVLVLTHVKELVSQNAEKVGLLTTEANIYSAGLNQKKANGKTVVASVQSAARALDQFNQAFSLVIIDECHRVSNEKTSQYQQLLAHLAKQNPSIKVLGLTATPYRLGMGWVYRHHYHGKAGNVDNPVFEKCIFELPMRPLIKQGFLTQPKIFDGLSAQYDFNQLTVSDNGHFNEQQVDSLLQHQGRATTAIINQVIQLAHQRKGVIVFAATVRHAEEIMALLNKQPAPSAALITANTPHVERDDIISTFKSQQLKFIVNVSVLTTGFDAPHVDLIAILRPTASVSLFQQMVGRGLRLAPNKTDCLIIDYAANGFDLYYPEVGQAKPNSKSVPVQVHCPVCEFANTFWGVVDNDGDIIEHFGRRCQGLIEPEPVLESNKLQQCDFRFRSKACPDCGAENDIAARVCQSCNSTLIDPDKHLKQVLQSQHHHLFKCQQMQLSNQDNKLVVTYIDIEGNDFKQSFKFDTPAQRKAFYAAFVLPHTRTPGMLHPTYATVDKVIEDKQRFRMPNLILLKKQQRFWKQVELFFDYQGKHKIDFS</sequence>
<dbReference type="Pfam" id="PF00271">
    <property type="entry name" value="Helicase_C"/>
    <property type="match status" value="1"/>
</dbReference>
<dbReference type="InterPro" id="IPR014001">
    <property type="entry name" value="Helicase_ATP-bd"/>
</dbReference>
<dbReference type="PANTHER" id="PTHR47396:SF1">
    <property type="entry name" value="ATP-DEPENDENT HELICASE IRC3-RELATED"/>
    <property type="match status" value="1"/>
</dbReference>
<evidence type="ECO:0000313" key="4">
    <source>
        <dbReference type="Proteomes" id="UP001139333"/>
    </source>
</evidence>
<dbReference type="SMART" id="SM00490">
    <property type="entry name" value="HELICc"/>
    <property type="match status" value="1"/>
</dbReference>
<dbReference type="Pfam" id="PF04851">
    <property type="entry name" value="ResIII"/>
    <property type="match status" value="1"/>
</dbReference>
<dbReference type="GO" id="GO:0006412">
    <property type="term" value="P:translation"/>
    <property type="evidence" value="ECO:0007669"/>
    <property type="project" value="InterPro"/>
</dbReference>
<dbReference type="FunFam" id="3.40.50.300:FF:000794">
    <property type="entry name" value="ATP-dependent RNA helicase"/>
    <property type="match status" value="1"/>
</dbReference>
<reference evidence="3" key="1">
    <citation type="submission" date="2022-01" db="EMBL/GenBank/DDBJ databases">
        <title>Whole genome-based taxonomy of the Shewanellaceae.</title>
        <authorList>
            <person name="Martin-Rodriguez A.J."/>
        </authorList>
    </citation>
    <scope>NUCLEOTIDE SEQUENCE</scope>
    <source>
        <strain evidence="3">DSM 16422</strain>
    </source>
</reference>
<protein>
    <submittedName>
        <fullName evidence="3">DEAD/DEAH box helicase</fullName>
    </submittedName>
</protein>
<keyword evidence="3" id="KW-0067">ATP-binding</keyword>
<dbReference type="PROSITE" id="PS51194">
    <property type="entry name" value="HELICASE_CTER"/>
    <property type="match status" value="1"/>
</dbReference>
<keyword evidence="3" id="KW-0378">Hydrolase</keyword>
<feature type="domain" description="Helicase C-terminal" evidence="2">
    <location>
        <begin position="239"/>
        <end position="387"/>
    </location>
</feature>
<gene>
    <name evidence="3" type="ORF">L2672_15340</name>
</gene>
<keyword evidence="4" id="KW-1185">Reference proteome</keyword>
<dbReference type="InterPro" id="IPR027417">
    <property type="entry name" value="P-loop_NTPase"/>
</dbReference>
<dbReference type="InterPro" id="IPR050742">
    <property type="entry name" value="Helicase_Restrict-Modif_Enz"/>
</dbReference>
<dbReference type="SUPFAM" id="SSF52540">
    <property type="entry name" value="P-loop containing nucleoside triphosphate hydrolases"/>
    <property type="match status" value="1"/>
</dbReference>
<evidence type="ECO:0000313" key="3">
    <source>
        <dbReference type="EMBL" id="MCL1144054.1"/>
    </source>
</evidence>
<comment type="caution">
    <text evidence="3">The sequence shown here is derived from an EMBL/GenBank/DDBJ whole genome shotgun (WGS) entry which is preliminary data.</text>
</comment>
<dbReference type="InterPro" id="IPR006935">
    <property type="entry name" value="Helicase/UvrB_N"/>
</dbReference>
<dbReference type="RefSeq" id="WP_248996721.1">
    <property type="nucleotide sequence ID" value="NZ_JAKIKP010000014.1"/>
</dbReference>
<accession>A0A9X1ZKM5</accession>
<dbReference type="AlphaFoldDB" id="A0A9X1ZKM5"/>
<dbReference type="EMBL" id="JAKIKP010000014">
    <property type="protein sequence ID" value="MCL1144054.1"/>
    <property type="molecule type" value="Genomic_DNA"/>
</dbReference>
<dbReference type="InterPro" id="IPR001650">
    <property type="entry name" value="Helicase_C-like"/>
</dbReference>
<organism evidence="3 4">
    <name type="scientific">Shewanella gaetbuli</name>
    <dbReference type="NCBI Taxonomy" id="220752"/>
    <lineage>
        <taxon>Bacteria</taxon>
        <taxon>Pseudomonadati</taxon>
        <taxon>Pseudomonadota</taxon>
        <taxon>Gammaproteobacteria</taxon>
        <taxon>Alteromonadales</taxon>
        <taxon>Shewanellaceae</taxon>
        <taxon>Shewanella</taxon>
    </lineage>
</organism>
<dbReference type="InterPro" id="IPR011332">
    <property type="entry name" value="Ribosomal_zn-bd"/>
</dbReference>
<dbReference type="SUPFAM" id="SSF57829">
    <property type="entry name" value="Zn-binding ribosomal proteins"/>
    <property type="match status" value="1"/>
</dbReference>
<evidence type="ECO:0000259" key="2">
    <source>
        <dbReference type="PROSITE" id="PS51194"/>
    </source>
</evidence>
<evidence type="ECO:0000259" key="1">
    <source>
        <dbReference type="PROSITE" id="PS51192"/>
    </source>
</evidence>
<dbReference type="SMART" id="SM00487">
    <property type="entry name" value="DEXDc"/>
    <property type="match status" value="1"/>
</dbReference>
<dbReference type="PROSITE" id="PS51192">
    <property type="entry name" value="HELICASE_ATP_BIND_1"/>
    <property type="match status" value="1"/>
</dbReference>
<dbReference type="CDD" id="cd18799">
    <property type="entry name" value="SF2_C_EcoAI-like"/>
    <property type="match status" value="1"/>
</dbReference>
<dbReference type="Proteomes" id="UP001139333">
    <property type="component" value="Unassembled WGS sequence"/>
</dbReference>
<dbReference type="Gene3D" id="3.40.50.300">
    <property type="entry name" value="P-loop containing nucleotide triphosphate hydrolases"/>
    <property type="match status" value="2"/>
</dbReference>
<dbReference type="GO" id="GO:0003677">
    <property type="term" value="F:DNA binding"/>
    <property type="evidence" value="ECO:0007669"/>
    <property type="project" value="InterPro"/>
</dbReference>
<keyword evidence="3" id="KW-0347">Helicase</keyword>
<dbReference type="GO" id="GO:0004386">
    <property type="term" value="F:helicase activity"/>
    <property type="evidence" value="ECO:0007669"/>
    <property type="project" value="UniProtKB-KW"/>
</dbReference>
<proteinExistence type="predicted"/>
<feature type="domain" description="Helicase ATP-binding" evidence="1">
    <location>
        <begin position="16"/>
        <end position="169"/>
    </location>
</feature>
<dbReference type="PANTHER" id="PTHR47396">
    <property type="entry name" value="TYPE I RESTRICTION ENZYME ECOKI R PROTEIN"/>
    <property type="match status" value="1"/>
</dbReference>
<name>A0A9X1ZKM5_9GAMM</name>
<dbReference type="GO" id="GO:0016787">
    <property type="term" value="F:hydrolase activity"/>
    <property type="evidence" value="ECO:0007669"/>
    <property type="project" value="InterPro"/>
</dbReference>
<dbReference type="GO" id="GO:0005524">
    <property type="term" value="F:ATP binding"/>
    <property type="evidence" value="ECO:0007669"/>
    <property type="project" value="InterPro"/>
</dbReference>
<keyword evidence="3" id="KW-0547">Nucleotide-binding</keyword>